<dbReference type="Pfam" id="PF00364">
    <property type="entry name" value="Biotin_lipoyl"/>
    <property type="match status" value="1"/>
</dbReference>
<evidence type="ECO:0000313" key="11">
    <source>
        <dbReference type="EMBL" id="MFD0917541.1"/>
    </source>
</evidence>
<evidence type="ECO:0000256" key="7">
    <source>
        <dbReference type="ARBA" id="ARBA00023160"/>
    </source>
</evidence>
<accession>A0ABW3FGB5</accession>
<dbReference type="PRINTS" id="PR01071">
    <property type="entry name" value="ACOABIOTINCC"/>
</dbReference>
<gene>
    <name evidence="11" type="primary">accB</name>
    <name evidence="11" type="ORF">ACFQ14_14110</name>
</gene>
<evidence type="ECO:0000259" key="10">
    <source>
        <dbReference type="PROSITE" id="PS50968"/>
    </source>
</evidence>
<dbReference type="GO" id="GO:0003989">
    <property type="term" value="F:acetyl-CoA carboxylase activity"/>
    <property type="evidence" value="ECO:0007669"/>
    <property type="project" value="UniProtKB-EC"/>
</dbReference>
<keyword evidence="5 9" id="KW-0276">Fatty acid metabolism</keyword>
<dbReference type="Gene3D" id="2.40.50.100">
    <property type="match status" value="1"/>
</dbReference>
<keyword evidence="12" id="KW-1185">Reference proteome</keyword>
<evidence type="ECO:0000256" key="8">
    <source>
        <dbReference type="ARBA" id="ARBA00023267"/>
    </source>
</evidence>
<keyword evidence="6 9" id="KW-0443">Lipid metabolism</keyword>
<dbReference type="CDD" id="cd06850">
    <property type="entry name" value="biotinyl_domain"/>
    <property type="match status" value="1"/>
</dbReference>
<reference evidence="12" key="1">
    <citation type="journal article" date="2019" name="Int. J. Syst. Evol. Microbiol.">
        <title>The Global Catalogue of Microorganisms (GCM) 10K type strain sequencing project: providing services to taxonomists for standard genome sequencing and annotation.</title>
        <authorList>
            <consortium name="The Broad Institute Genomics Platform"/>
            <consortium name="The Broad Institute Genome Sequencing Center for Infectious Disease"/>
            <person name="Wu L."/>
            <person name="Ma J."/>
        </authorList>
    </citation>
    <scope>NUCLEOTIDE SEQUENCE [LARGE SCALE GENOMIC DNA]</scope>
    <source>
        <strain evidence="12">CCUG 60023</strain>
    </source>
</reference>
<keyword evidence="4 9" id="KW-0444">Lipid biosynthesis</keyword>
<dbReference type="InterPro" id="IPR050709">
    <property type="entry name" value="Biotin_Carboxyl_Carrier/Decarb"/>
</dbReference>
<dbReference type="InterPro" id="IPR000089">
    <property type="entry name" value="Biotin_lipoyl"/>
</dbReference>
<dbReference type="PANTHER" id="PTHR45266:SF3">
    <property type="entry name" value="OXALOACETATE DECARBOXYLASE ALPHA CHAIN"/>
    <property type="match status" value="1"/>
</dbReference>
<dbReference type="InterPro" id="IPR001882">
    <property type="entry name" value="Biotin_BS"/>
</dbReference>
<name>A0ABW3FGB5_9HYPH</name>
<protein>
    <recommendedName>
        <fullName evidence="3 9">Biotin carboxyl carrier protein of acetyl-CoA carboxylase</fullName>
    </recommendedName>
</protein>
<comment type="pathway">
    <text evidence="2 9">Lipid metabolism; fatty acid biosynthesis.</text>
</comment>
<dbReference type="Proteomes" id="UP001597101">
    <property type="component" value="Unassembled WGS sequence"/>
</dbReference>
<evidence type="ECO:0000256" key="6">
    <source>
        <dbReference type="ARBA" id="ARBA00023098"/>
    </source>
</evidence>
<evidence type="ECO:0000313" key="12">
    <source>
        <dbReference type="Proteomes" id="UP001597101"/>
    </source>
</evidence>
<dbReference type="PANTHER" id="PTHR45266">
    <property type="entry name" value="OXALOACETATE DECARBOXYLASE ALPHA CHAIN"/>
    <property type="match status" value="1"/>
</dbReference>
<evidence type="ECO:0000256" key="2">
    <source>
        <dbReference type="ARBA" id="ARBA00005194"/>
    </source>
</evidence>
<dbReference type="InterPro" id="IPR011053">
    <property type="entry name" value="Single_hybrid_motif"/>
</dbReference>
<keyword evidence="11" id="KW-0436">Ligase</keyword>
<dbReference type="PROSITE" id="PS00188">
    <property type="entry name" value="BIOTIN"/>
    <property type="match status" value="1"/>
</dbReference>
<evidence type="ECO:0000256" key="9">
    <source>
        <dbReference type="RuleBase" id="RU364072"/>
    </source>
</evidence>
<comment type="function">
    <text evidence="1 9">This protein is a component of the acetyl coenzyme A carboxylase complex; first, biotin carboxylase catalyzes the carboxylation of the carrier protein and then the transcarboxylase transfers the carboxyl group to form malonyl-CoA.</text>
</comment>
<dbReference type="NCBIfam" id="TIGR00531">
    <property type="entry name" value="BCCP"/>
    <property type="match status" value="1"/>
</dbReference>
<evidence type="ECO:0000256" key="1">
    <source>
        <dbReference type="ARBA" id="ARBA00003761"/>
    </source>
</evidence>
<evidence type="ECO:0000256" key="5">
    <source>
        <dbReference type="ARBA" id="ARBA00022832"/>
    </source>
</evidence>
<comment type="caution">
    <text evidence="11">The sequence shown here is derived from an EMBL/GenBank/DDBJ whole genome shotgun (WGS) entry which is preliminary data.</text>
</comment>
<keyword evidence="8 9" id="KW-0092">Biotin</keyword>
<dbReference type="SUPFAM" id="SSF51230">
    <property type="entry name" value="Single hybrid motif"/>
    <property type="match status" value="1"/>
</dbReference>
<keyword evidence="7 9" id="KW-0275">Fatty acid biosynthesis</keyword>
<dbReference type="PROSITE" id="PS50968">
    <property type="entry name" value="BIOTINYL_LIPOYL"/>
    <property type="match status" value="1"/>
</dbReference>
<dbReference type="InterPro" id="IPR001249">
    <property type="entry name" value="AcCoA_biotinCC"/>
</dbReference>
<dbReference type="EMBL" id="JBHTJV010000013">
    <property type="protein sequence ID" value="MFD0917541.1"/>
    <property type="molecule type" value="Genomic_DNA"/>
</dbReference>
<organism evidence="11 12">
    <name type="scientific">Pseudahrensia aquimaris</name>
    <dbReference type="NCBI Taxonomy" id="744461"/>
    <lineage>
        <taxon>Bacteria</taxon>
        <taxon>Pseudomonadati</taxon>
        <taxon>Pseudomonadota</taxon>
        <taxon>Alphaproteobacteria</taxon>
        <taxon>Hyphomicrobiales</taxon>
        <taxon>Ahrensiaceae</taxon>
        <taxon>Pseudahrensia</taxon>
    </lineage>
</organism>
<feature type="domain" description="Lipoyl-binding" evidence="10">
    <location>
        <begin position="75"/>
        <end position="151"/>
    </location>
</feature>
<sequence>MATKKSAIDTKLIKELADLINETDLTEIEVMADDISIRLSRGGKVVASAPIPAPVAAPIATAAAAPESLPAAAAGTSVPSPMVGTAYHSPAPGADAFVKVGQKVKKGETIMIVEAMKTMNQIPSTQDGTVVAILVEDGQPVEYGEALITLE</sequence>
<evidence type="ECO:0000256" key="4">
    <source>
        <dbReference type="ARBA" id="ARBA00022516"/>
    </source>
</evidence>
<proteinExistence type="predicted"/>
<evidence type="ECO:0000256" key="3">
    <source>
        <dbReference type="ARBA" id="ARBA00017562"/>
    </source>
</evidence>
<dbReference type="RefSeq" id="WP_377213398.1">
    <property type="nucleotide sequence ID" value="NZ_JBHTJV010000013.1"/>
</dbReference>